<evidence type="ECO:0000256" key="1">
    <source>
        <dbReference type="SAM" id="SignalP"/>
    </source>
</evidence>
<proteinExistence type="predicted"/>
<gene>
    <name evidence="2" type="ORF">ACFS6H_14720</name>
</gene>
<keyword evidence="1" id="KW-0732">Signal</keyword>
<protein>
    <submittedName>
        <fullName evidence="2">Uncharacterized protein</fullName>
    </submittedName>
</protein>
<name>A0ABW6A9A1_9BACT</name>
<sequence length="130" mass="15128">MRLSLFLLYLTCLIFGSQNTAHAGVMPVRDNTVYNHKPSHNDQTRIFLHIDERVTPLTTITKYDAPEIIAEEREDEDHTDQPVKQVKPVYSFQSYYLPQIFTDRSDSETFISPGLSPTIDRYLLIRVLRI</sequence>
<dbReference type="Proteomes" id="UP001597511">
    <property type="component" value="Unassembled WGS sequence"/>
</dbReference>
<reference evidence="3" key="1">
    <citation type="journal article" date="2019" name="Int. J. Syst. Evol. Microbiol.">
        <title>The Global Catalogue of Microorganisms (GCM) 10K type strain sequencing project: providing services to taxonomists for standard genome sequencing and annotation.</title>
        <authorList>
            <consortium name="The Broad Institute Genomics Platform"/>
            <consortium name="The Broad Institute Genome Sequencing Center for Infectious Disease"/>
            <person name="Wu L."/>
            <person name="Ma J."/>
        </authorList>
    </citation>
    <scope>NUCLEOTIDE SEQUENCE [LARGE SCALE GENOMIC DNA]</scope>
    <source>
        <strain evidence="3">KCTC 23299</strain>
    </source>
</reference>
<evidence type="ECO:0000313" key="3">
    <source>
        <dbReference type="Proteomes" id="UP001597511"/>
    </source>
</evidence>
<dbReference type="EMBL" id="JBHUOZ010000003">
    <property type="protein sequence ID" value="MFD2920975.1"/>
    <property type="molecule type" value="Genomic_DNA"/>
</dbReference>
<dbReference type="RefSeq" id="WP_386100376.1">
    <property type="nucleotide sequence ID" value="NZ_JBHUOZ010000003.1"/>
</dbReference>
<feature type="chain" id="PRO_5047109556" evidence="1">
    <location>
        <begin position="24"/>
        <end position="130"/>
    </location>
</feature>
<comment type="caution">
    <text evidence="2">The sequence shown here is derived from an EMBL/GenBank/DDBJ whole genome shotgun (WGS) entry which is preliminary data.</text>
</comment>
<organism evidence="2 3">
    <name type="scientific">Terrimonas rubra</name>
    <dbReference type="NCBI Taxonomy" id="1035890"/>
    <lineage>
        <taxon>Bacteria</taxon>
        <taxon>Pseudomonadati</taxon>
        <taxon>Bacteroidota</taxon>
        <taxon>Chitinophagia</taxon>
        <taxon>Chitinophagales</taxon>
        <taxon>Chitinophagaceae</taxon>
        <taxon>Terrimonas</taxon>
    </lineage>
</organism>
<evidence type="ECO:0000313" key="2">
    <source>
        <dbReference type="EMBL" id="MFD2920975.1"/>
    </source>
</evidence>
<keyword evidence="3" id="KW-1185">Reference proteome</keyword>
<accession>A0ABW6A9A1</accession>
<feature type="signal peptide" evidence="1">
    <location>
        <begin position="1"/>
        <end position="23"/>
    </location>
</feature>